<dbReference type="RefSeq" id="XP_028967438.1">
    <property type="nucleotide sequence ID" value="XM_029111605.1"/>
</dbReference>
<protein>
    <recommendedName>
        <fullName evidence="8">Mediator of RNA polymerase II transcription subunit 8</fullName>
    </recommendedName>
    <alternativeName>
        <fullName evidence="8">Mediator complex subunit 8</fullName>
    </alternativeName>
</protein>
<evidence type="ECO:0000256" key="8">
    <source>
        <dbReference type="RuleBase" id="RU364144"/>
    </source>
</evidence>
<keyword evidence="7 8" id="KW-0539">Nucleus</keyword>
<evidence type="ECO:0000256" key="3">
    <source>
        <dbReference type="ARBA" id="ARBA00011837"/>
    </source>
</evidence>
<gene>
    <name evidence="11" type="primary">LOC100902843</name>
    <name evidence="8" type="synonym">MED8</name>
</gene>
<evidence type="ECO:0000256" key="5">
    <source>
        <dbReference type="ARBA" id="ARBA00023159"/>
    </source>
</evidence>
<proteinExistence type="inferred from homology"/>
<evidence type="ECO:0000256" key="1">
    <source>
        <dbReference type="ARBA" id="ARBA00004123"/>
    </source>
</evidence>
<dbReference type="PANTHER" id="PTHR13074:SF9">
    <property type="entry name" value="MEDIATOR OF RNA POLYMERASE II TRANSCRIPTION SUBUNIT 8"/>
    <property type="match status" value="1"/>
</dbReference>
<comment type="subunit">
    <text evidence="3 8">Component of the Mediator complex.</text>
</comment>
<keyword evidence="10" id="KW-1185">Reference proteome</keyword>
<evidence type="ECO:0000256" key="6">
    <source>
        <dbReference type="ARBA" id="ARBA00023163"/>
    </source>
</evidence>
<dbReference type="GO" id="GO:0003712">
    <property type="term" value="F:transcription coregulator activity"/>
    <property type="evidence" value="ECO:0007669"/>
    <property type="project" value="InterPro"/>
</dbReference>
<evidence type="ECO:0000256" key="4">
    <source>
        <dbReference type="ARBA" id="ARBA00023015"/>
    </source>
</evidence>
<keyword evidence="5 8" id="KW-0010">Activator</keyword>
<evidence type="ECO:0000313" key="10">
    <source>
        <dbReference type="Proteomes" id="UP000694867"/>
    </source>
</evidence>
<evidence type="ECO:0000313" key="11">
    <source>
        <dbReference type="RefSeq" id="XP_028967438.1"/>
    </source>
</evidence>
<sequence>MEKEDKQVDQAVDALLSRTTDLKNNIQQLILRLENEYETLQWPAVLDYFALISGQMNNLLKVLRSDKLPKLRNRIILPLLVSPDPDPDLQRVTDGRVPLFNHQAVPDYLRTLCDPEIEAADQVILNKAAQMNGDAAQKLIAAHNRICQNACEIIRSTREDWDVDATSRVAPSIMSGDTIVLLSAICGGRYLRGPERAPNPSLGNSCPKPMGGPMGPGKMPTATVRTNIKSARGMSSHPYMR</sequence>
<evidence type="ECO:0000256" key="9">
    <source>
        <dbReference type="SAM" id="MobiDB-lite"/>
    </source>
</evidence>
<accession>A0AAJ7SGD9</accession>
<dbReference type="GO" id="GO:0070847">
    <property type="term" value="C:core mediator complex"/>
    <property type="evidence" value="ECO:0007669"/>
    <property type="project" value="TreeGrafter"/>
</dbReference>
<keyword evidence="6 8" id="KW-0804">Transcription</keyword>
<dbReference type="AlphaFoldDB" id="A0AAJ7SGD9"/>
<evidence type="ECO:0000256" key="7">
    <source>
        <dbReference type="ARBA" id="ARBA00023242"/>
    </source>
</evidence>
<dbReference type="Pfam" id="PF10232">
    <property type="entry name" value="Med8"/>
    <property type="match status" value="1"/>
</dbReference>
<dbReference type="InterPro" id="IPR019364">
    <property type="entry name" value="Mediatior_Med8_fun/met"/>
</dbReference>
<comment type="subcellular location">
    <subcellularLocation>
        <location evidence="1 8">Nucleus</location>
    </subcellularLocation>
</comment>
<name>A0AAJ7SGD9_9ACAR</name>
<feature type="compositionally biased region" description="Low complexity" evidence="9">
    <location>
        <begin position="207"/>
        <end position="217"/>
    </location>
</feature>
<dbReference type="GO" id="GO:0006357">
    <property type="term" value="P:regulation of transcription by RNA polymerase II"/>
    <property type="evidence" value="ECO:0007669"/>
    <property type="project" value="InterPro"/>
</dbReference>
<feature type="region of interest" description="Disordered" evidence="9">
    <location>
        <begin position="196"/>
        <end position="217"/>
    </location>
</feature>
<reference evidence="11" key="1">
    <citation type="submission" date="2025-08" db="UniProtKB">
        <authorList>
            <consortium name="RefSeq"/>
        </authorList>
    </citation>
    <scope>IDENTIFICATION</scope>
</reference>
<dbReference type="KEGG" id="goe:100902843"/>
<comment type="similarity">
    <text evidence="2 8">Belongs to the Mediator complex subunit 8 family.</text>
</comment>
<dbReference type="Proteomes" id="UP000694867">
    <property type="component" value="Unplaced"/>
</dbReference>
<dbReference type="PANTHER" id="PTHR13074">
    <property type="entry name" value="MEDIATOR OF RNA POLYMERASE II TRANSCRIPTION SUBUNIT 8"/>
    <property type="match status" value="1"/>
</dbReference>
<organism evidence="10 11">
    <name type="scientific">Galendromus occidentalis</name>
    <name type="common">western predatory mite</name>
    <dbReference type="NCBI Taxonomy" id="34638"/>
    <lineage>
        <taxon>Eukaryota</taxon>
        <taxon>Metazoa</taxon>
        <taxon>Ecdysozoa</taxon>
        <taxon>Arthropoda</taxon>
        <taxon>Chelicerata</taxon>
        <taxon>Arachnida</taxon>
        <taxon>Acari</taxon>
        <taxon>Parasitiformes</taxon>
        <taxon>Mesostigmata</taxon>
        <taxon>Gamasina</taxon>
        <taxon>Phytoseioidea</taxon>
        <taxon>Phytoseiidae</taxon>
        <taxon>Typhlodrominae</taxon>
        <taxon>Galendromus</taxon>
    </lineage>
</organism>
<dbReference type="GeneID" id="100902843"/>
<comment type="function">
    <text evidence="8">Component of the Mediator complex, a coactivator involved in the regulated transcription of nearly all RNA polymerase II-dependent genes. Mediator functions as a bridge to convey information from gene-specific regulatory proteins to the basal RNA polymerase II transcription machinery. Mediator is recruited to promoters by direct interactions with regulatory proteins and serves as a scaffold for the assembly of a functional preinitiation complex with RNA polymerase II and the general transcription factors.</text>
</comment>
<keyword evidence="4 8" id="KW-0805">Transcription regulation</keyword>
<dbReference type="GO" id="GO:0016592">
    <property type="term" value="C:mediator complex"/>
    <property type="evidence" value="ECO:0007669"/>
    <property type="project" value="InterPro"/>
</dbReference>
<dbReference type="GO" id="GO:0000978">
    <property type="term" value="F:RNA polymerase II cis-regulatory region sequence-specific DNA binding"/>
    <property type="evidence" value="ECO:0007669"/>
    <property type="project" value="TreeGrafter"/>
</dbReference>
<evidence type="ECO:0000256" key="2">
    <source>
        <dbReference type="ARBA" id="ARBA00005716"/>
    </source>
</evidence>